<dbReference type="GO" id="GO:0003677">
    <property type="term" value="F:DNA binding"/>
    <property type="evidence" value="ECO:0007669"/>
    <property type="project" value="UniProtKB-KW"/>
</dbReference>
<dbReference type="InterPro" id="IPR052067">
    <property type="entry name" value="Metal_resp_HTH_trans_reg"/>
</dbReference>
<dbReference type="RefSeq" id="WP_306885786.1">
    <property type="nucleotide sequence ID" value="NZ_JAUSUL010000002.1"/>
</dbReference>
<evidence type="ECO:0000256" key="1">
    <source>
        <dbReference type="ARBA" id="ARBA00023015"/>
    </source>
</evidence>
<dbReference type="Pfam" id="PF12802">
    <property type="entry name" value="MarR_2"/>
    <property type="match status" value="1"/>
</dbReference>
<sequence>MPPQKRSEAENDHSEVLHLEGFLPFQLSVLSDTVSQSLARLYSAQYDIAIADWRVIANLGECGTMTAAEIGHRTRMHKTKVSRSVRILVDKGLVERTRNDADHREALLHLTDQGRAIYEEIIPAARAFNEALIGTLSPQEREVLTKVLKRLDDRSRQLARSIAEDRFR</sequence>
<dbReference type="EMBL" id="JAUSUL010000002">
    <property type="protein sequence ID" value="MDQ0315958.1"/>
    <property type="molecule type" value="Genomic_DNA"/>
</dbReference>
<evidence type="ECO:0000256" key="3">
    <source>
        <dbReference type="ARBA" id="ARBA00023163"/>
    </source>
</evidence>
<evidence type="ECO:0000313" key="5">
    <source>
        <dbReference type="EMBL" id="MDQ0315958.1"/>
    </source>
</evidence>
<dbReference type="PROSITE" id="PS50995">
    <property type="entry name" value="HTH_MARR_2"/>
    <property type="match status" value="1"/>
</dbReference>
<dbReference type="InterPro" id="IPR036390">
    <property type="entry name" value="WH_DNA-bd_sf"/>
</dbReference>
<organism evidence="5 6">
    <name type="scientific">Amorphus orientalis</name>
    <dbReference type="NCBI Taxonomy" id="649198"/>
    <lineage>
        <taxon>Bacteria</taxon>
        <taxon>Pseudomonadati</taxon>
        <taxon>Pseudomonadota</taxon>
        <taxon>Alphaproteobacteria</taxon>
        <taxon>Hyphomicrobiales</taxon>
        <taxon>Amorphaceae</taxon>
        <taxon>Amorphus</taxon>
    </lineage>
</organism>
<dbReference type="Gene3D" id="1.10.10.10">
    <property type="entry name" value="Winged helix-like DNA-binding domain superfamily/Winged helix DNA-binding domain"/>
    <property type="match status" value="1"/>
</dbReference>
<keyword evidence="2 5" id="KW-0238">DNA-binding</keyword>
<keyword evidence="6" id="KW-1185">Reference proteome</keyword>
<dbReference type="GO" id="GO:0003700">
    <property type="term" value="F:DNA-binding transcription factor activity"/>
    <property type="evidence" value="ECO:0007669"/>
    <property type="project" value="InterPro"/>
</dbReference>
<dbReference type="SMART" id="SM00347">
    <property type="entry name" value="HTH_MARR"/>
    <property type="match status" value="1"/>
</dbReference>
<keyword evidence="1" id="KW-0805">Transcription regulation</keyword>
<dbReference type="SUPFAM" id="SSF46785">
    <property type="entry name" value="Winged helix' DNA-binding domain"/>
    <property type="match status" value="1"/>
</dbReference>
<comment type="caution">
    <text evidence="5">The sequence shown here is derived from an EMBL/GenBank/DDBJ whole genome shotgun (WGS) entry which is preliminary data.</text>
</comment>
<protein>
    <submittedName>
        <fullName evidence="5">DNA-binding MarR family transcriptional regulator</fullName>
    </submittedName>
</protein>
<dbReference type="AlphaFoldDB" id="A0AAE4AT67"/>
<dbReference type="InterPro" id="IPR000835">
    <property type="entry name" value="HTH_MarR-typ"/>
</dbReference>
<evidence type="ECO:0000256" key="2">
    <source>
        <dbReference type="ARBA" id="ARBA00023125"/>
    </source>
</evidence>
<dbReference type="PRINTS" id="PR00598">
    <property type="entry name" value="HTHMARR"/>
</dbReference>
<evidence type="ECO:0000259" key="4">
    <source>
        <dbReference type="PROSITE" id="PS50995"/>
    </source>
</evidence>
<dbReference type="PANTHER" id="PTHR35790:SF4">
    <property type="entry name" value="HTH-TYPE TRANSCRIPTIONAL REGULATOR PCHR"/>
    <property type="match status" value="1"/>
</dbReference>
<dbReference type="PANTHER" id="PTHR35790">
    <property type="entry name" value="HTH-TYPE TRANSCRIPTIONAL REGULATOR PCHR"/>
    <property type="match status" value="1"/>
</dbReference>
<evidence type="ECO:0000313" key="6">
    <source>
        <dbReference type="Proteomes" id="UP001229244"/>
    </source>
</evidence>
<keyword evidence="3" id="KW-0804">Transcription</keyword>
<feature type="domain" description="HTH marR-type" evidence="4">
    <location>
        <begin position="20"/>
        <end position="153"/>
    </location>
</feature>
<gene>
    <name evidence="5" type="ORF">J2S73_002415</name>
</gene>
<dbReference type="InterPro" id="IPR036388">
    <property type="entry name" value="WH-like_DNA-bd_sf"/>
</dbReference>
<proteinExistence type="predicted"/>
<dbReference type="Proteomes" id="UP001229244">
    <property type="component" value="Unassembled WGS sequence"/>
</dbReference>
<accession>A0AAE4AT67</accession>
<name>A0AAE4AT67_9HYPH</name>
<reference evidence="5" key="1">
    <citation type="submission" date="2023-07" db="EMBL/GenBank/DDBJ databases">
        <title>Genomic Encyclopedia of Type Strains, Phase IV (KMG-IV): sequencing the most valuable type-strain genomes for metagenomic binning, comparative biology and taxonomic classification.</title>
        <authorList>
            <person name="Goeker M."/>
        </authorList>
    </citation>
    <scope>NUCLEOTIDE SEQUENCE</scope>
    <source>
        <strain evidence="5">DSM 21202</strain>
    </source>
</reference>